<dbReference type="AlphaFoldDB" id="A0AAD7E174"/>
<proteinExistence type="predicted"/>
<sequence length="145" mass="16215">MPAKHTRRNCAAPETPNQGATPKRARIGDLPAMYDSSSVLTEDAECSRDGELTQTSTTEFSISSPNSFSKVENNDEKQPPSMTALLRNLSQESTTARFRFRQSTTHGNKVFRCHPRARYCYGISVVTDIGVDEKRNLSWDSVELK</sequence>
<gene>
    <name evidence="2" type="ORF">B0H17DRAFT_1127193</name>
</gene>
<comment type="caution">
    <text evidence="2">The sequence shown here is derived from an EMBL/GenBank/DDBJ whole genome shotgun (WGS) entry which is preliminary data.</text>
</comment>
<evidence type="ECO:0000313" key="3">
    <source>
        <dbReference type="Proteomes" id="UP001221757"/>
    </source>
</evidence>
<name>A0AAD7E174_MYCRO</name>
<dbReference type="EMBL" id="JARKIE010000012">
    <property type="protein sequence ID" value="KAJ7703567.1"/>
    <property type="molecule type" value="Genomic_DNA"/>
</dbReference>
<feature type="region of interest" description="Disordered" evidence="1">
    <location>
        <begin position="1"/>
        <end position="80"/>
    </location>
</feature>
<evidence type="ECO:0000256" key="1">
    <source>
        <dbReference type="SAM" id="MobiDB-lite"/>
    </source>
</evidence>
<organism evidence="2 3">
    <name type="scientific">Mycena rosella</name>
    <name type="common">Pink bonnet</name>
    <name type="synonym">Agaricus rosellus</name>
    <dbReference type="NCBI Taxonomy" id="1033263"/>
    <lineage>
        <taxon>Eukaryota</taxon>
        <taxon>Fungi</taxon>
        <taxon>Dikarya</taxon>
        <taxon>Basidiomycota</taxon>
        <taxon>Agaricomycotina</taxon>
        <taxon>Agaricomycetes</taxon>
        <taxon>Agaricomycetidae</taxon>
        <taxon>Agaricales</taxon>
        <taxon>Marasmiineae</taxon>
        <taxon>Mycenaceae</taxon>
        <taxon>Mycena</taxon>
    </lineage>
</organism>
<protein>
    <submittedName>
        <fullName evidence="2">Uncharacterized protein</fullName>
    </submittedName>
</protein>
<keyword evidence="3" id="KW-1185">Reference proteome</keyword>
<feature type="compositionally biased region" description="Polar residues" evidence="1">
    <location>
        <begin position="52"/>
        <end position="71"/>
    </location>
</feature>
<evidence type="ECO:0000313" key="2">
    <source>
        <dbReference type="EMBL" id="KAJ7703567.1"/>
    </source>
</evidence>
<accession>A0AAD7E174</accession>
<dbReference type="Proteomes" id="UP001221757">
    <property type="component" value="Unassembled WGS sequence"/>
</dbReference>
<reference evidence="2" key="1">
    <citation type="submission" date="2023-03" db="EMBL/GenBank/DDBJ databases">
        <title>Massive genome expansion in bonnet fungi (Mycena s.s.) driven by repeated elements and novel gene families across ecological guilds.</title>
        <authorList>
            <consortium name="Lawrence Berkeley National Laboratory"/>
            <person name="Harder C.B."/>
            <person name="Miyauchi S."/>
            <person name="Viragh M."/>
            <person name="Kuo A."/>
            <person name="Thoen E."/>
            <person name="Andreopoulos B."/>
            <person name="Lu D."/>
            <person name="Skrede I."/>
            <person name="Drula E."/>
            <person name="Henrissat B."/>
            <person name="Morin E."/>
            <person name="Kohler A."/>
            <person name="Barry K."/>
            <person name="LaButti K."/>
            <person name="Morin E."/>
            <person name="Salamov A."/>
            <person name="Lipzen A."/>
            <person name="Mereny Z."/>
            <person name="Hegedus B."/>
            <person name="Baldrian P."/>
            <person name="Stursova M."/>
            <person name="Weitz H."/>
            <person name="Taylor A."/>
            <person name="Grigoriev I.V."/>
            <person name="Nagy L.G."/>
            <person name="Martin F."/>
            <person name="Kauserud H."/>
        </authorList>
    </citation>
    <scope>NUCLEOTIDE SEQUENCE</scope>
    <source>
        <strain evidence="2">CBHHK067</strain>
    </source>
</reference>